<dbReference type="PANTHER" id="PTHR43133:SF52">
    <property type="entry name" value="ECF RNA POLYMERASE SIGMA FACTOR SIGL"/>
    <property type="match status" value="1"/>
</dbReference>
<dbReference type="SUPFAM" id="SSF88946">
    <property type="entry name" value="Sigma2 domain of RNA polymerase sigma factors"/>
    <property type="match status" value="1"/>
</dbReference>
<dbReference type="InterPro" id="IPR039425">
    <property type="entry name" value="RNA_pol_sigma-70-like"/>
</dbReference>
<evidence type="ECO:0000256" key="3">
    <source>
        <dbReference type="ARBA" id="ARBA00023082"/>
    </source>
</evidence>
<dbReference type="RefSeq" id="WP_345708387.1">
    <property type="nucleotide sequence ID" value="NZ_BAABKV010000001.1"/>
</dbReference>
<sequence length="168" mass="18743">MNPGIPPLPVGELRPALAPLLAALARDRHDREELEQAVWLRALERHAGPGLPRDRQGWLRGQAVREALAARRAAARETPVARVVRRHPEPYEALRTAELVRAVRRALETLPGPCPELLRALSGAPELTYREQAERLGVPRGSIGPVRSRCLGRLRPLVAARWSDWRAE</sequence>
<protein>
    <submittedName>
        <fullName evidence="6">Sigma-70 family RNA polymerase sigma factor</fullName>
    </submittedName>
</protein>
<evidence type="ECO:0000256" key="1">
    <source>
        <dbReference type="ARBA" id="ARBA00010641"/>
    </source>
</evidence>
<evidence type="ECO:0000313" key="6">
    <source>
        <dbReference type="EMBL" id="MFC7182011.1"/>
    </source>
</evidence>
<evidence type="ECO:0000313" key="7">
    <source>
        <dbReference type="Proteomes" id="UP001596435"/>
    </source>
</evidence>
<dbReference type="EMBL" id="JBHTAJ010000039">
    <property type="protein sequence ID" value="MFC7182011.1"/>
    <property type="molecule type" value="Genomic_DNA"/>
</dbReference>
<comment type="similarity">
    <text evidence="1">Belongs to the sigma-70 factor family. ECF subfamily.</text>
</comment>
<organism evidence="6 7">
    <name type="scientific">Kitasatospora paranensis</name>
    <dbReference type="NCBI Taxonomy" id="258053"/>
    <lineage>
        <taxon>Bacteria</taxon>
        <taxon>Bacillati</taxon>
        <taxon>Actinomycetota</taxon>
        <taxon>Actinomycetes</taxon>
        <taxon>Kitasatosporales</taxon>
        <taxon>Streptomycetaceae</taxon>
        <taxon>Kitasatospora</taxon>
    </lineage>
</organism>
<dbReference type="InterPro" id="IPR036388">
    <property type="entry name" value="WH-like_DNA-bd_sf"/>
</dbReference>
<accession>A0ABW2FXJ2</accession>
<keyword evidence="7" id="KW-1185">Reference proteome</keyword>
<dbReference type="InterPro" id="IPR013324">
    <property type="entry name" value="RNA_pol_sigma_r3/r4-like"/>
</dbReference>
<evidence type="ECO:0000256" key="4">
    <source>
        <dbReference type="ARBA" id="ARBA00023125"/>
    </source>
</evidence>
<name>A0ABW2FXJ2_9ACTN</name>
<evidence type="ECO:0000256" key="5">
    <source>
        <dbReference type="ARBA" id="ARBA00023163"/>
    </source>
</evidence>
<gene>
    <name evidence="6" type="ORF">ACFQMG_20895</name>
</gene>
<reference evidence="7" key="1">
    <citation type="journal article" date="2019" name="Int. J. Syst. Evol. Microbiol.">
        <title>The Global Catalogue of Microorganisms (GCM) 10K type strain sequencing project: providing services to taxonomists for standard genome sequencing and annotation.</title>
        <authorList>
            <consortium name="The Broad Institute Genomics Platform"/>
            <consortium name="The Broad Institute Genome Sequencing Center for Infectious Disease"/>
            <person name="Wu L."/>
            <person name="Ma J."/>
        </authorList>
    </citation>
    <scope>NUCLEOTIDE SEQUENCE [LARGE SCALE GENOMIC DNA]</scope>
    <source>
        <strain evidence="7">CGMCC 1.12859</strain>
    </source>
</reference>
<keyword evidence="3" id="KW-0731">Sigma factor</keyword>
<dbReference type="Gene3D" id="1.10.10.10">
    <property type="entry name" value="Winged helix-like DNA-binding domain superfamily/Winged helix DNA-binding domain"/>
    <property type="match status" value="1"/>
</dbReference>
<dbReference type="SUPFAM" id="SSF88659">
    <property type="entry name" value="Sigma3 and sigma4 domains of RNA polymerase sigma factors"/>
    <property type="match status" value="1"/>
</dbReference>
<dbReference type="PANTHER" id="PTHR43133">
    <property type="entry name" value="RNA POLYMERASE ECF-TYPE SIGMA FACTO"/>
    <property type="match status" value="1"/>
</dbReference>
<dbReference type="Proteomes" id="UP001596435">
    <property type="component" value="Unassembled WGS sequence"/>
</dbReference>
<keyword evidence="4" id="KW-0238">DNA-binding</keyword>
<dbReference type="InterPro" id="IPR013325">
    <property type="entry name" value="RNA_pol_sigma_r2"/>
</dbReference>
<keyword evidence="5" id="KW-0804">Transcription</keyword>
<comment type="caution">
    <text evidence="6">The sequence shown here is derived from an EMBL/GenBank/DDBJ whole genome shotgun (WGS) entry which is preliminary data.</text>
</comment>
<keyword evidence="2" id="KW-0805">Transcription regulation</keyword>
<evidence type="ECO:0000256" key="2">
    <source>
        <dbReference type="ARBA" id="ARBA00023015"/>
    </source>
</evidence>
<proteinExistence type="inferred from homology"/>